<keyword evidence="2" id="KW-1185">Reference proteome</keyword>
<gene>
    <name evidence="1" type="ORF">RNAN_3649</name>
</gene>
<reference evidence="1 2" key="1">
    <citation type="journal article" date="2012" name="J. Bacteriol.">
        <title>Genome Sequence of the Protease-Producing Bacterium Rheinheimera nanhaiensis E407-8T, Isolated from Deep-Sea Sediment of the South China Sea.</title>
        <authorList>
            <person name="Zhang X.-Y."/>
            <person name="Zhang Y.-J."/>
            <person name="Qin Q.-L."/>
            <person name="Xie B.-B."/>
            <person name="Chen X.-L."/>
            <person name="Zhou B.-C."/>
            <person name="Zhang Y.-Z."/>
        </authorList>
    </citation>
    <scope>NUCLEOTIDE SEQUENCE [LARGE SCALE GENOMIC DNA]</scope>
    <source>
        <strain evidence="1 2">E407-8</strain>
    </source>
</reference>
<comment type="caution">
    <text evidence="1">The sequence shown here is derived from an EMBL/GenBank/DDBJ whole genome shotgun (WGS) entry which is preliminary data.</text>
</comment>
<dbReference type="AlphaFoldDB" id="I1E2U5"/>
<evidence type="ECO:0000313" key="1">
    <source>
        <dbReference type="EMBL" id="GAB60623.1"/>
    </source>
</evidence>
<organism evidence="1 2">
    <name type="scientific">Rheinheimera nanhaiensis E407-8</name>
    <dbReference type="NCBI Taxonomy" id="562729"/>
    <lineage>
        <taxon>Bacteria</taxon>
        <taxon>Pseudomonadati</taxon>
        <taxon>Pseudomonadota</taxon>
        <taxon>Gammaproteobacteria</taxon>
        <taxon>Chromatiales</taxon>
        <taxon>Chromatiaceae</taxon>
        <taxon>Rheinheimera</taxon>
    </lineage>
</organism>
<accession>I1E2U5</accession>
<proteinExistence type="predicted"/>
<dbReference type="EMBL" id="BAFK01000035">
    <property type="protein sequence ID" value="GAB60623.1"/>
    <property type="molecule type" value="Genomic_DNA"/>
</dbReference>
<dbReference type="Proteomes" id="UP000004374">
    <property type="component" value="Unassembled WGS sequence"/>
</dbReference>
<sequence length="38" mass="4692">MWKTLSSVFFLPELNCAVQYYRPDRLPYWHQMQSKTVK</sequence>
<protein>
    <submittedName>
        <fullName evidence="1">Uncharacterized protein</fullName>
    </submittedName>
</protein>
<name>I1E2U5_9GAMM</name>
<evidence type="ECO:0000313" key="2">
    <source>
        <dbReference type="Proteomes" id="UP000004374"/>
    </source>
</evidence>